<proteinExistence type="inferred from homology"/>
<evidence type="ECO:0000256" key="3">
    <source>
        <dbReference type="ARBA" id="ARBA00009413"/>
    </source>
</evidence>
<dbReference type="PROSITE" id="PS00028">
    <property type="entry name" value="ZINC_FINGER_C2H2_1"/>
    <property type="match status" value="1"/>
</dbReference>
<evidence type="ECO:0000259" key="9">
    <source>
        <dbReference type="PROSITE" id="PS50089"/>
    </source>
</evidence>
<dbReference type="SMART" id="SM00184">
    <property type="entry name" value="RING"/>
    <property type="match status" value="2"/>
</dbReference>
<sequence length="1198" mass="136465">MLYFFNERRILLLYVGCFYMMKRLFFFIVFISEGLLAGVIGEIDFPDVIPAEDVILNLSLSDMNVIHILNKKGELNAEVEESGSFLFQEITECEECKKHALVIYLRGCGHRICSDCLKNEYTCCFCGGDESNCYVDVASTKENLKTIDRVFYRLGKKPLFCQQCKKKVFVLFSTDPGIYWCFLCTLKTGTVEISYDKLRLKKKRALVVGEYVDRLMNSYSDMFAYSEIFAQKITPKKLNNGNCFSVLENAVCFSNSYRQWLIILDEYHKHNVLVRMFNNRFTSVSCKVKEFLNKVSSSATDLSPGTCIDLFRTGGGVGIAFKANSVEKIALFSSNAYIQNKFNAPVVSKGNFDFLRDPSKFGFDQVFTFNMASAAAAAAAAASASASAAAYSRILNMAPYFYNKYPTGIRNKYIKRHLNGYSFWLKIRESFEWYKCIRNKVGIYNQEGKWTSGHVNKGCCFTSQKYKKTSMQKDKHYYDNKKTIKFNEIFVDWGGNSPIILGLVIAAPFEFKHMVSLHELVKELRPADTRAFGLESIDDLPVVLYDSETCSLKNMGSVAHMLDFLEKIKGHGFDERLLRVSPHDFFEYCALLDVTRIIDIQNRESIFSEFLNEQGLAIEKWFDKYTFCDNTERLSDFLTGVAFSWNVDSVSRSTYKVVIFQTVLASVCYRQFLEAYGFYFNDSEAMIIAYASMIGRVLVDYPSLDKHINDKNKKNLLPDCIKGVVEKTLYFLQNVFADDFSPVEMILILAINPNDQRAINALGMLSDRQGVDRDGLIIDFFIISECLSIVNKKLDVFNNPRGDFWCVILLDLQDFFQEEVVKGVYGEKAVHDAKTYIYRKLAVRVPKLMKVIDLVISAHKESPYVKSFVASYKNKGFPKYIGTIDAKIACQGVKEAIQLEMKKHPEDLPTKEGENKYSGVKVRAWEVVTNPLSEYSPFEGFIHVLPNHGLETNVTVDYMNFQEGGIESPGLMPNIPSLKLCIPDKEDIIESATDDSIVNKDCGICGQTFSEEELGQLHKTECGHIFHQYCLERAIASTGTKCPYCRMYLTPCHVEIGQPEGTMVWKLTNTCRCNLDSFVEQVHLCDEPFIQVEYYSKAGTWQGVSFDQDHRKAYLPYDEEGINALNMLIEAYKRGFILGVGYSISRGVEDVVIWKNIPHKTCCCGLSSNVEHGYPDPDYLNRLMGILHEQGIERVGEQ</sequence>
<dbReference type="SUPFAM" id="SSF57850">
    <property type="entry name" value="RING/U-box"/>
    <property type="match status" value="1"/>
</dbReference>
<evidence type="ECO:0000256" key="6">
    <source>
        <dbReference type="ARBA" id="ARBA00022723"/>
    </source>
</evidence>
<dbReference type="PROSITE" id="PS00518">
    <property type="entry name" value="ZF_RING_1"/>
    <property type="match status" value="1"/>
</dbReference>
<dbReference type="InterPro" id="IPR013087">
    <property type="entry name" value="Znf_C2H2_type"/>
</dbReference>
<dbReference type="GO" id="GO:0016567">
    <property type="term" value="P:protein ubiquitination"/>
    <property type="evidence" value="ECO:0007669"/>
    <property type="project" value="UniProtKB-UniPathway"/>
</dbReference>
<dbReference type="InterPro" id="IPR013083">
    <property type="entry name" value="Znf_RING/FYVE/PHD"/>
</dbReference>
<keyword evidence="7" id="KW-0863">Zinc-finger</keyword>
<dbReference type="Pfam" id="PF13639">
    <property type="entry name" value="zf-RING_2"/>
    <property type="match status" value="1"/>
</dbReference>
<gene>
    <name evidence="10" type="ORF">CI610_02381</name>
</gene>
<keyword evidence="8" id="KW-0862">Zinc</keyword>
<evidence type="ECO:0000256" key="2">
    <source>
        <dbReference type="ARBA" id="ARBA00004906"/>
    </source>
</evidence>
<evidence type="ECO:0000256" key="8">
    <source>
        <dbReference type="ARBA" id="ARBA00022833"/>
    </source>
</evidence>
<dbReference type="InterPro" id="IPR017907">
    <property type="entry name" value="Znf_RING_CS"/>
</dbReference>
<evidence type="ECO:0000256" key="7">
    <source>
        <dbReference type="ARBA" id="ARBA00022771"/>
    </source>
</evidence>
<dbReference type="CDD" id="cd16448">
    <property type="entry name" value="RING-H2"/>
    <property type="match status" value="1"/>
</dbReference>
<evidence type="ECO:0000256" key="1">
    <source>
        <dbReference type="ARBA" id="ARBA00000900"/>
    </source>
</evidence>
<name>A0A2H9T643_9ZZZZ</name>
<dbReference type="InterPro" id="IPR039398">
    <property type="entry name" value="Deltex_fam"/>
</dbReference>
<keyword evidence="5" id="KW-0808">Transferase</keyword>
<dbReference type="InterPro" id="IPR039396">
    <property type="entry name" value="Deltex_C"/>
</dbReference>
<dbReference type="Gene3D" id="3.30.390.130">
    <property type="match status" value="1"/>
</dbReference>
<comment type="catalytic activity">
    <reaction evidence="1">
        <text>S-ubiquitinyl-[E2 ubiquitin-conjugating enzyme]-L-cysteine + [acceptor protein]-L-lysine = [E2 ubiquitin-conjugating enzyme]-L-cysteine + N(6)-ubiquitinyl-[acceptor protein]-L-lysine.</text>
        <dbReference type="EC" id="2.3.2.27"/>
    </reaction>
</comment>
<dbReference type="UniPathway" id="UPA00143"/>
<dbReference type="InterPro" id="IPR039399">
    <property type="entry name" value="Deltex_C_sf"/>
</dbReference>
<feature type="domain" description="RING-type" evidence="9">
    <location>
        <begin position="1002"/>
        <end position="1046"/>
    </location>
</feature>
<dbReference type="Gene3D" id="3.30.40.10">
    <property type="entry name" value="Zinc/RING finger domain, C3HC4 (zinc finger)"/>
    <property type="match status" value="1"/>
</dbReference>
<evidence type="ECO:0000256" key="5">
    <source>
        <dbReference type="ARBA" id="ARBA00022679"/>
    </source>
</evidence>
<comment type="pathway">
    <text evidence="2">Protein modification; protein ubiquitination.</text>
</comment>
<comment type="caution">
    <text evidence="10">The sequence shown here is derived from an EMBL/GenBank/DDBJ whole genome shotgun (WGS) entry which is preliminary data.</text>
</comment>
<reference evidence="10" key="1">
    <citation type="journal article" date="2017" name="Appl. Environ. Microbiol.">
        <title>Molecular characterization of an Endozoicomonas-like organism causing infection in king scallop Pecten maximus L.</title>
        <authorList>
            <person name="Cano I."/>
            <person name="van Aerle R."/>
            <person name="Ross S."/>
            <person name="Verner-Jeffreys D.W."/>
            <person name="Paley R.K."/>
            <person name="Rimmer G."/>
            <person name="Ryder D."/>
            <person name="Hooper P."/>
            <person name="Stone D."/>
            <person name="Feist S.W."/>
        </authorList>
    </citation>
    <scope>NUCLEOTIDE SEQUENCE</scope>
</reference>
<organism evidence="10">
    <name type="scientific">invertebrate metagenome</name>
    <dbReference type="NCBI Taxonomy" id="1711999"/>
    <lineage>
        <taxon>unclassified sequences</taxon>
        <taxon>metagenomes</taxon>
        <taxon>organismal metagenomes</taxon>
    </lineage>
</organism>
<dbReference type="GO" id="GO:0007219">
    <property type="term" value="P:Notch signaling pathway"/>
    <property type="evidence" value="ECO:0007669"/>
    <property type="project" value="InterPro"/>
</dbReference>
<accession>A0A2H9T643</accession>
<evidence type="ECO:0000256" key="4">
    <source>
        <dbReference type="ARBA" id="ARBA00012483"/>
    </source>
</evidence>
<dbReference type="Pfam" id="PF18102">
    <property type="entry name" value="DTC"/>
    <property type="match status" value="1"/>
</dbReference>
<keyword evidence="6" id="KW-0479">Metal-binding</keyword>
<dbReference type="PANTHER" id="PTHR12622">
    <property type="entry name" value="DELTEX-RELATED"/>
    <property type="match status" value="1"/>
</dbReference>
<dbReference type="InterPro" id="IPR001841">
    <property type="entry name" value="Znf_RING"/>
</dbReference>
<protein>
    <recommendedName>
        <fullName evidence="4">RING-type E3 ubiquitin transferase</fullName>
        <ecNumber evidence="4">2.3.2.27</ecNumber>
    </recommendedName>
</protein>
<dbReference type="AlphaFoldDB" id="A0A2H9T643"/>
<dbReference type="PROSITE" id="PS50089">
    <property type="entry name" value="ZF_RING_2"/>
    <property type="match status" value="1"/>
</dbReference>
<dbReference type="GO" id="GO:0061630">
    <property type="term" value="F:ubiquitin protein ligase activity"/>
    <property type="evidence" value="ECO:0007669"/>
    <property type="project" value="UniProtKB-EC"/>
</dbReference>
<dbReference type="EMBL" id="NSIT01000143">
    <property type="protein sequence ID" value="PJE78672.1"/>
    <property type="molecule type" value="Genomic_DNA"/>
</dbReference>
<dbReference type="EC" id="2.3.2.27" evidence="4"/>
<evidence type="ECO:0000313" key="10">
    <source>
        <dbReference type="EMBL" id="PJE78672.1"/>
    </source>
</evidence>
<dbReference type="GO" id="GO:0008270">
    <property type="term" value="F:zinc ion binding"/>
    <property type="evidence" value="ECO:0007669"/>
    <property type="project" value="UniProtKB-KW"/>
</dbReference>
<comment type="similarity">
    <text evidence="3">Belongs to the Deltex family.</text>
</comment>